<protein>
    <recommendedName>
        <fullName evidence="2">Phytanoyl-CoA dioxygenase</fullName>
    </recommendedName>
</protein>
<proteinExistence type="predicted"/>
<sequence length="36" mass="3898">MQPYTDATDLVMDGAALAERLAQDGYLFIRGLVPAD</sequence>
<evidence type="ECO:0008006" key="2">
    <source>
        <dbReference type="Google" id="ProtNLM"/>
    </source>
</evidence>
<reference evidence="1" key="1">
    <citation type="submission" date="2018-05" db="EMBL/GenBank/DDBJ databases">
        <authorList>
            <person name="Lanie J.A."/>
            <person name="Ng W.-L."/>
            <person name="Kazmierczak K.M."/>
            <person name="Andrzejewski T.M."/>
            <person name="Davidsen T.M."/>
            <person name="Wayne K.J."/>
            <person name="Tettelin H."/>
            <person name="Glass J.I."/>
            <person name="Rusch D."/>
            <person name="Podicherti R."/>
            <person name="Tsui H.-C.T."/>
            <person name="Winkler M.E."/>
        </authorList>
    </citation>
    <scope>NUCLEOTIDE SEQUENCE</scope>
</reference>
<gene>
    <name evidence="1" type="ORF">METZ01_LOCUS411671</name>
</gene>
<feature type="non-terminal residue" evidence="1">
    <location>
        <position position="36"/>
    </location>
</feature>
<dbReference type="AlphaFoldDB" id="A0A382WIY8"/>
<name>A0A382WIY8_9ZZZZ</name>
<evidence type="ECO:0000313" key="1">
    <source>
        <dbReference type="EMBL" id="SVD58817.1"/>
    </source>
</evidence>
<organism evidence="1">
    <name type="scientific">marine metagenome</name>
    <dbReference type="NCBI Taxonomy" id="408172"/>
    <lineage>
        <taxon>unclassified sequences</taxon>
        <taxon>metagenomes</taxon>
        <taxon>ecological metagenomes</taxon>
    </lineage>
</organism>
<dbReference type="EMBL" id="UINC01160266">
    <property type="protein sequence ID" value="SVD58817.1"/>
    <property type="molecule type" value="Genomic_DNA"/>
</dbReference>
<dbReference type="Gene3D" id="2.60.120.620">
    <property type="entry name" value="q2cbj1_9rhob like domain"/>
    <property type="match status" value="1"/>
</dbReference>
<accession>A0A382WIY8</accession>